<dbReference type="InterPro" id="IPR036249">
    <property type="entry name" value="Thioredoxin-like_sf"/>
</dbReference>
<dbReference type="OrthoDB" id="270009at2759"/>
<dbReference type="PANTHER" id="PTHR12151:SF5">
    <property type="entry name" value="AT19154P"/>
    <property type="match status" value="1"/>
</dbReference>
<evidence type="ECO:0000259" key="12">
    <source>
        <dbReference type="PROSITE" id="PS51352"/>
    </source>
</evidence>
<name>A0A7M5US88_9CNID</name>
<evidence type="ECO:0000256" key="1">
    <source>
        <dbReference type="ARBA" id="ARBA00004273"/>
    </source>
</evidence>
<comment type="similarity">
    <text evidence="2 8">Belongs to the SCO1/2 family.</text>
</comment>
<dbReference type="Proteomes" id="UP000594262">
    <property type="component" value="Unplaced"/>
</dbReference>
<dbReference type="PIRSF" id="PIRSF037736">
    <property type="entry name" value="SCO1"/>
    <property type="match status" value="1"/>
</dbReference>
<keyword evidence="8" id="KW-0143">Chaperone</keyword>
<dbReference type="InterPro" id="IPR017276">
    <property type="entry name" value="Synth_of_cyt-c-oxidase_Sco1/2"/>
</dbReference>
<keyword evidence="11" id="KW-0812">Transmembrane</keyword>
<keyword evidence="3 8" id="KW-0479">Metal-binding</keyword>
<comment type="subunit">
    <text evidence="8">Homodimer.</text>
</comment>
<evidence type="ECO:0000313" key="14">
    <source>
        <dbReference type="Proteomes" id="UP000594262"/>
    </source>
</evidence>
<dbReference type="FunFam" id="3.40.30.10:FF:000013">
    <property type="entry name" value="Blast:Protein SCO1 homolog, mitochondrial"/>
    <property type="match status" value="1"/>
</dbReference>
<dbReference type="InterPro" id="IPR013766">
    <property type="entry name" value="Thioredoxin_domain"/>
</dbReference>
<feature type="binding site" evidence="9">
    <location>
        <position position="241"/>
    </location>
    <ligand>
        <name>Cu cation</name>
        <dbReference type="ChEBI" id="CHEBI:23378"/>
    </ligand>
</feature>
<dbReference type="CDD" id="cd02968">
    <property type="entry name" value="SCO"/>
    <property type="match status" value="1"/>
</dbReference>
<keyword evidence="14" id="KW-1185">Reference proteome</keyword>
<evidence type="ECO:0000256" key="10">
    <source>
        <dbReference type="PIRSR" id="PIRSR603782-2"/>
    </source>
</evidence>
<dbReference type="PROSITE" id="PS51352">
    <property type="entry name" value="THIOREDOXIN_2"/>
    <property type="match status" value="1"/>
</dbReference>
<keyword evidence="6 8" id="KW-0496">Mitochondrion</keyword>
<keyword evidence="7 11" id="KW-0472">Membrane</keyword>
<keyword evidence="11" id="KW-1133">Transmembrane helix</keyword>
<comment type="function">
    <text evidence="8">Copper metallochaperone essential for the synthesis and maturation of cytochrome c oxidase subunit II (MT-CO2/COX2) by facilitating the incorporation of copper into the Cu(A) site of MT-CO2/COX2.</text>
</comment>
<reference evidence="13" key="1">
    <citation type="submission" date="2021-01" db="UniProtKB">
        <authorList>
            <consortium name="EnsemblMetazoa"/>
        </authorList>
    </citation>
    <scope>IDENTIFICATION</scope>
</reference>
<keyword evidence="5 8" id="KW-0186">Copper</keyword>
<evidence type="ECO:0000256" key="7">
    <source>
        <dbReference type="ARBA" id="ARBA00023136"/>
    </source>
</evidence>
<proteinExistence type="inferred from homology"/>
<dbReference type="Gene3D" id="3.40.30.10">
    <property type="entry name" value="Glutaredoxin"/>
    <property type="match status" value="1"/>
</dbReference>
<evidence type="ECO:0000256" key="4">
    <source>
        <dbReference type="ARBA" id="ARBA00022792"/>
    </source>
</evidence>
<comment type="subcellular location">
    <subcellularLocation>
        <location evidence="1 8">Mitochondrion inner membrane</location>
    </subcellularLocation>
</comment>
<sequence length="283" mass="31921">MAYKVFQQIRSITIIRNQSHSISNLFNNFFRHTHSHNSHFLNSKGGESSKLLTITKRSLSAEAKKKKPTNRGPIGWASLAVFMLTGGGIVAYVRYEKEEKRKAKEKEMKKSVGMAAIGGPFELVDTNGNTVTDKDFFGKWLLLYFGFCHCPDICPDQLEKLSTVVEKIDAIPNLPNVQPVFITVDPHRDTVAAVKEYIQDFHPRMVGLSGTEEQVKKACKAYRVYYSAGPKDEDEDYIVDHTIITYLIGPDGKFIEYFGQNREINEIVGSISTRMALSKKKSS</sequence>
<feature type="disulfide bond" description="Redox-active" evidence="10">
    <location>
        <begin position="150"/>
        <end position="154"/>
    </location>
</feature>
<keyword evidence="4 8" id="KW-0999">Mitochondrion inner membrane</keyword>
<dbReference type="InterPro" id="IPR003782">
    <property type="entry name" value="SCO1/SenC"/>
</dbReference>
<dbReference type="SUPFAM" id="SSF52833">
    <property type="entry name" value="Thioredoxin-like"/>
    <property type="match status" value="1"/>
</dbReference>
<keyword evidence="10" id="KW-1015">Disulfide bond</keyword>
<evidence type="ECO:0000256" key="8">
    <source>
        <dbReference type="PIRNR" id="PIRNR037736"/>
    </source>
</evidence>
<evidence type="ECO:0000256" key="5">
    <source>
        <dbReference type="ARBA" id="ARBA00023008"/>
    </source>
</evidence>
<dbReference type="RefSeq" id="XP_066910232.1">
    <property type="nucleotide sequence ID" value="XM_067054131.1"/>
</dbReference>
<dbReference type="GO" id="GO:0005507">
    <property type="term" value="F:copper ion binding"/>
    <property type="evidence" value="ECO:0007669"/>
    <property type="project" value="InterPro"/>
</dbReference>
<dbReference type="GO" id="GO:0016531">
    <property type="term" value="F:copper chaperone activity"/>
    <property type="evidence" value="ECO:0007669"/>
    <property type="project" value="InterPro"/>
</dbReference>
<dbReference type="Pfam" id="PF02630">
    <property type="entry name" value="SCO1-SenC"/>
    <property type="match status" value="1"/>
</dbReference>
<accession>A0A7M5US88</accession>
<dbReference type="EnsemblMetazoa" id="CLYHEMT003730.1">
    <property type="protein sequence ID" value="CLYHEMP003730.1"/>
    <property type="gene ID" value="CLYHEMG003730"/>
</dbReference>
<dbReference type="GO" id="GO:0006878">
    <property type="term" value="P:intracellular copper ion homeostasis"/>
    <property type="evidence" value="ECO:0007669"/>
    <property type="project" value="UniProtKB-UniRule"/>
</dbReference>
<dbReference type="GO" id="GO:0033617">
    <property type="term" value="P:mitochondrial respiratory chain complex IV assembly"/>
    <property type="evidence" value="ECO:0007669"/>
    <property type="project" value="TreeGrafter"/>
</dbReference>
<evidence type="ECO:0000256" key="9">
    <source>
        <dbReference type="PIRSR" id="PIRSR037736-1"/>
    </source>
</evidence>
<feature type="binding site" evidence="9">
    <location>
        <position position="150"/>
    </location>
    <ligand>
        <name>Cu cation</name>
        <dbReference type="ChEBI" id="CHEBI:23378"/>
    </ligand>
</feature>
<feature type="domain" description="Thioredoxin" evidence="12">
    <location>
        <begin position="112"/>
        <end position="276"/>
    </location>
</feature>
<dbReference type="PANTHER" id="PTHR12151">
    <property type="entry name" value="ELECTRON TRANSPORT PROTIN SCO1/SENC FAMILY MEMBER"/>
    <property type="match status" value="1"/>
</dbReference>
<evidence type="ECO:0000256" key="6">
    <source>
        <dbReference type="ARBA" id="ARBA00023128"/>
    </source>
</evidence>
<evidence type="ECO:0000256" key="11">
    <source>
        <dbReference type="SAM" id="Phobius"/>
    </source>
</evidence>
<dbReference type="AlphaFoldDB" id="A0A7M5US88"/>
<organism evidence="13 14">
    <name type="scientific">Clytia hemisphaerica</name>
    <dbReference type="NCBI Taxonomy" id="252671"/>
    <lineage>
        <taxon>Eukaryota</taxon>
        <taxon>Metazoa</taxon>
        <taxon>Cnidaria</taxon>
        <taxon>Hydrozoa</taxon>
        <taxon>Hydroidolina</taxon>
        <taxon>Leptothecata</taxon>
        <taxon>Obeliida</taxon>
        <taxon>Clytiidae</taxon>
        <taxon>Clytia</taxon>
    </lineage>
</organism>
<protein>
    <recommendedName>
        <fullName evidence="12">Thioredoxin domain-containing protein</fullName>
    </recommendedName>
</protein>
<feature type="transmembrane region" description="Helical" evidence="11">
    <location>
        <begin position="74"/>
        <end position="95"/>
    </location>
</feature>
<dbReference type="GO" id="GO:0005743">
    <property type="term" value="C:mitochondrial inner membrane"/>
    <property type="evidence" value="ECO:0007669"/>
    <property type="project" value="UniProtKB-SubCell"/>
</dbReference>
<evidence type="ECO:0000313" key="13">
    <source>
        <dbReference type="EnsemblMetazoa" id="CLYHEMP003730.1"/>
    </source>
</evidence>
<dbReference type="GeneID" id="136797548"/>
<evidence type="ECO:0000256" key="3">
    <source>
        <dbReference type="ARBA" id="ARBA00022723"/>
    </source>
</evidence>
<feature type="binding site" evidence="9">
    <location>
        <position position="154"/>
    </location>
    <ligand>
        <name>Cu cation</name>
        <dbReference type="ChEBI" id="CHEBI:23378"/>
    </ligand>
</feature>
<evidence type="ECO:0000256" key="2">
    <source>
        <dbReference type="ARBA" id="ARBA00010996"/>
    </source>
</evidence>